<dbReference type="Pfam" id="PF08447">
    <property type="entry name" value="PAS_3"/>
    <property type="match status" value="1"/>
</dbReference>
<feature type="domain" description="Histidine kinase" evidence="6">
    <location>
        <begin position="174"/>
        <end position="391"/>
    </location>
</feature>
<keyword evidence="5 7" id="KW-0418">Kinase</keyword>
<evidence type="ECO:0000256" key="4">
    <source>
        <dbReference type="ARBA" id="ARBA00022679"/>
    </source>
</evidence>
<keyword evidence="8" id="KW-1185">Reference proteome</keyword>
<dbReference type="InterPro" id="IPR013655">
    <property type="entry name" value="PAS_fold_3"/>
</dbReference>
<evidence type="ECO:0000256" key="1">
    <source>
        <dbReference type="ARBA" id="ARBA00000085"/>
    </source>
</evidence>
<keyword evidence="3" id="KW-0597">Phosphoprotein</keyword>
<dbReference type="Proteomes" id="UP000184085">
    <property type="component" value="Unassembled WGS sequence"/>
</dbReference>
<dbReference type="Pfam" id="PF02518">
    <property type="entry name" value="HATPase_c"/>
    <property type="match status" value="1"/>
</dbReference>
<keyword evidence="4" id="KW-0808">Transferase</keyword>
<name>A0A1M4N0D2_9RHOB</name>
<proteinExistence type="predicted"/>
<dbReference type="SUPFAM" id="SSF55874">
    <property type="entry name" value="ATPase domain of HSP90 chaperone/DNA topoisomerase II/histidine kinase"/>
    <property type="match status" value="1"/>
</dbReference>
<dbReference type="InterPro" id="IPR036097">
    <property type="entry name" value="HisK_dim/P_sf"/>
</dbReference>
<evidence type="ECO:0000313" key="7">
    <source>
        <dbReference type="EMBL" id="SCM67507.1"/>
    </source>
</evidence>
<dbReference type="EC" id="2.7.13.3" evidence="2"/>
<dbReference type="EMBL" id="FMJB01000046">
    <property type="protein sequence ID" value="SCM67507.1"/>
    <property type="molecule type" value="Genomic_DNA"/>
</dbReference>
<protein>
    <recommendedName>
        <fullName evidence="2">histidine kinase</fullName>
        <ecNumber evidence="2">2.7.13.3</ecNumber>
    </recommendedName>
</protein>
<dbReference type="Gene3D" id="3.30.450.20">
    <property type="entry name" value="PAS domain"/>
    <property type="match status" value="1"/>
</dbReference>
<dbReference type="InterPro" id="IPR005467">
    <property type="entry name" value="His_kinase_dom"/>
</dbReference>
<dbReference type="CDD" id="cd00075">
    <property type="entry name" value="HATPase"/>
    <property type="match status" value="1"/>
</dbReference>
<comment type="catalytic activity">
    <reaction evidence="1">
        <text>ATP + protein L-histidine = ADP + protein N-phospho-L-histidine.</text>
        <dbReference type="EC" id="2.7.13.3"/>
    </reaction>
</comment>
<dbReference type="SUPFAM" id="SSF47384">
    <property type="entry name" value="Homodimeric domain of signal transducing histidine kinase"/>
    <property type="match status" value="1"/>
</dbReference>
<evidence type="ECO:0000256" key="2">
    <source>
        <dbReference type="ARBA" id="ARBA00012438"/>
    </source>
</evidence>
<dbReference type="InterPro" id="IPR004358">
    <property type="entry name" value="Sig_transdc_His_kin-like_C"/>
</dbReference>
<dbReference type="InterPro" id="IPR052162">
    <property type="entry name" value="Sensor_kinase/Photoreceptor"/>
</dbReference>
<dbReference type="SMART" id="SM00387">
    <property type="entry name" value="HATPase_c"/>
    <property type="match status" value="1"/>
</dbReference>
<evidence type="ECO:0000313" key="8">
    <source>
        <dbReference type="Proteomes" id="UP000184085"/>
    </source>
</evidence>
<dbReference type="GO" id="GO:0000155">
    <property type="term" value="F:phosphorelay sensor kinase activity"/>
    <property type="evidence" value="ECO:0007669"/>
    <property type="project" value="InterPro"/>
</dbReference>
<dbReference type="SUPFAM" id="SSF55785">
    <property type="entry name" value="PYP-like sensor domain (PAS domain)"/>
    <property type="match status" value="1"/>
</dbReference>
<dbReference type="InterPro" id="IPR036890">
    <property type="entry name" value="HATPase_C_sf"/>
</dbReference>
<dbReference type="InterPro" id="IPR003594">
    <property type="entry name" value="HATPase_dom"/>
</dbReference>
<sequence length="393" mass="43751">MHHASPPTHYLEQELRGSLVADNSLKAFIIQEMHDGLWFWDLKQTDNLWVSPEFWESLHFDPAQRPHSREALLNLLIDEDLSKAASLSFDMLDEQDFGYDQVLRFENNEGGITHFRCRGHLIRDDRGRPHRLLGVLRDLTSTASIESFKDAASFRATTQGAYRMHSDLQHFIYSMSHDMVSPLRTASAALSEVKYALDTGNLQDATELTEMCEASVQRMLVLLGDMRNYFLHAQPSESCHELISSKETAHAVVEDLRAVIGEYDAAVEIDCQHDIIGHPSQIRVVLQNFTQNAIKFGSLNGPVSVKISTTPLPGTAKIRLSVSDDGPGIPSHQLNGIFQPFARLHLRRDVPGSGLGLSICSKIAENHNADIGVETLPDGGCRFFLDIAGSHSS</sequence>
<accession>A0A1M4N0D2</accession>
<evidence type="ECO:0000259" key="6">
    <source>
        <dbReference type="PROSITE" id="PS50109"/>
    </source>
</evidence>
<dbReference type="Gene3D" id="3.30.565.10">
    <property type="entry name" value="Histidine kinase-like ATPase, C-terminal domain"/>
    <property type="match status" value="1"/>
</dbReference>
<dbReference type="PROSITE" id="PS50109">
    <property type="entry name" value="HIS_KIN"/>
    <property type="match status" value="1"/>
</dbReference>
<reference evidence="8" key="1">
    <citation type="submission" date="2016-09" db="EMBL/GenBank/DDBJ databases">
        <authorList>
            <person name="Wibberg D."/>
        </authorList>
    </citation>
    <scope>NUCLEOTIDE SEQUENCE [LARGE SCALE GENOMIC DNA]</scope>
</reference>
<dbReference type="InterPro" id="IPR035965">
    <property type="entry name" value="PAS-like_dom_sf"/>
</dbReference>
<dbReference type="PANTHER" id="PTHR43304">
    <property type="entry name" value="PHYTOCHROME-LIKE PROTEIN CPH1"/>
    <property type="match status" value="1"/>
</dbReference>
<dbReference type="PRINTS" id="PR00344">
    <property type="entry name" value="BCTRLSENSOR"/>
</dbReference>
<dbReference type="PANTHER" id="PTHR43304:SF1">
    <property type="entry name" value="PAC DOMAIN-CONTAINING PROTEIN"/>
    <property type="match status" value="1"/>
</dbReference>
<dbReference type="AlphaFoldDB" id="A0A1M4N0D2"/>
<organism evidence="7 8">
    <name type="scientific">Donghicola eburneus</name>
    <dbReference type="NCBI Taxonomy" id="393278"/>
    <lineage>
        <taxon>Bacteria</taxon>
        <taxon>Pseudomonadati</taxon>
        <taxon>Pseudomonadota</taxon>
        <taxon>Alphaproteobacteria</taxon>
        <taxon>Rhodobacterales</taxon>
        <taxon>Roseobacteraceae</taxon>
        <taxon>Donghicola</taxon>
    </lineage>
</organism>
<evidence type="ECO:0000256" key="5">
    <source>
        <dbReference type="ARBA" id="ARBA00022777"/>
    </source>
</evidence>
<gene>
    <name evidence="7" type="ORF">KARMA_1706</name>
</gene>
<evidence type="ECO:0000256" key="3">
    <source>
        <dbReference type="ARBA" id="ARBA00022553"/>
    </source>
</evidence>